<keyword evidence="1 2" id="KW-0812">Transmembrane</keyword>
<gene>
    <name evidence="2" type="ordered locus">pQBR0316</name>
</gene>
<protein>
    <submittedName>
        <fullName evidence="2">Transmembrane protein</fullName>
    </submittedName>
</protein>
<feature type="transmembrane region" description="Helical" evidence="1">
    <location>
        <begin position="183"/>
        <end position="204"/>
    </location>
</feature>
<accession>A4V737</accession>
<geneLocation type="plasmid" evidence="2 3">
    <name>pQBR103</name>
</geneLocation>
<dbReference type="Proteomes" id="UP000002332">
    <property type="component" value="Plasmid pQBR103"/>
</dbReference>
<organism evidence="2 3">
    <name type="scientific">Pseudomonas fluorescens (strain SBW25)</name>
    <dbReference type="NCBI Taxonomy" id="216595"/>
    <lineage>
        <taxon>Bacteria</taxon>
        <taxon>Pseudomonadati</taxon>
        <taxon>Pseudomonadota</taxon>
        <taxon>Gammaproteobacteria</taxon>
        <taxon>Pseudomonadales</taxon>
        <taxon>Pseudomonadaceae</taxon>
        <taxon>Pseudomonas</taxon>
    </lineage>
</organism>
<feature type="transmembrane region" description="Helical" evidence="1">
    <location>
        <begin position="121"/>
        <end position="142"/>
    </location>
</feature>
<keyword evidence="2" id="KW-0614">Plasmid</keyword>
<proteinExistence type="predicted"/>
<feature type="transmembrane region" description="Helical" evidence="1">
    <location>
        <begin position="80"/>
        <end position="101"/>
    </location>
</feature>
<evidence type="ECO:0000313" key="2">
    <source>
        <dbReference type="EMBL" id="CAM96348.1"/>
    </source>
</evidence>
<dbReference type="AlphaFoldDB" id="A4V737"/>
<sequence>MFMAVFFERLKRSFNSVRSKILLPIREDISLNFGYLKKHLADRAGFMIFYFALGALLTLITQNKSLSVFGNKVLGEQIGISTITLMLAGSAILACITYMFYRTEEPQNGTFLWCYDVLRRVVDIGADLCLIFICITAIPFLFSSDHPSLLTILLGYGSLLLVFVVMTYIPTFALNTRKRMRSVTFGILSTSVIVVVLVFLYAAASYK</sequence>
<evidence type="ECO:0000313" key="3">
    <source>
        <dbReference type="Proteomes" id="UP000002332"/>
    </source>
</evidence>
<reference evidence="2 3" key="1">
    <citation type="journal article" date="2007" name="ISME J.">
        <title>Sequence-based analysis of pQBR103; a representative of a unique, transfer-proficient mega plasmid resident in the microbial community of sugar beet.</title>
        <authorList>
            <person name="Tett A."/>
            <person name="Spiers A.J."/>
            <person name="Crossman L.C."/>
            <person name="Ager D."/>
            <person name="Ciric L."/>
            <person name="Dow J.M."/>
            <person name="Fry J.C."/>
            <person name="Harris D."/>
            <person name="Lilley A."/>
            <person name="Oliver A."/>
            <person name="Parkhill J."/>
            <person name="Quail M.A."/>
            <person name="Rainey P.B."/>
            <person name="Saunders N.J."/>
            <person name="Seeger K."/>
            <person name="Snyder L.A.S."/>
            <person name="Squares R."/>
            <person name="Thomas C.M."/>
            <person name="Turner S.L."/>
            <person name="Zhang X.-X."/>
            <person name="Field D."/>
            <person name="Bailey M.J."/>
        </authorList>
    </citation>
    <scope>NUCLEOTIDE SEQUENCE [LARGE SCALE GENOMIC DNA]</scope>
    <source>
        <strain evidence="2 3">SBW25</strain>
    </source>
</reference>
<feature type="transmembrane region" description="Helical" evidence="1">
    <location>
        <begin position="148"/>
        <end position="171"/>
    </location>
</feature>
<dbReference type="EMBL" id="AM235768">
    <property type="protein sequence ID" value="CAM96348.1"/>
    <property type="molecule type" value="Genomic_DNA"/>
</dbReference>
<keyword evidence="1" id="KW-1133">Transmembrane helix</keyword>
<keyword evidence="1" id="KW-0472">Membrane</keyword>
<feature type="transmembrane region" description="Helical" evidence="1">
    <location>
        <begin position="40"/>
        <end position="60"/>
    </location>
</feature>
<name>A4V737_PSEFS</name>
<evidence type="ECO:0000256" key="1">
    <source>
        <dbReference type="SAM" id="Phobius"/>
    </source>
</evidence>